<organism evidence="2 3">
    <name type="scientific">Candidatus Tanganyikabacteria bacterium</name>
    <dbReference type="NCBI Taxonomy" id="2961651"/>
    <lineage>
        <taxon>Bacteria</taxon>
        <taxon>Bacillati</taxon>
        <taxon>Candidatus Sericytochromatia</taxon>
        <taxon>Candidatus Tanganyikabacteria</taxon>
    </lineage>
</organism>
<protein>
    <recommendedName>
        <fullName evidence="4">Lipoprotein</fullName>
    </recommendedName>
</protein>
<sequence length="486" mass="50008">MWRTGIRGILAASLAATLTGCPGLDALLLKPGGNTPGGQTQDQVAARTKLGNLEFKALSAETSRRLDLNALSATSPAAIKADSRNSAPQSGNVADSAAPKPAAGAPSSGAPISGGGGSTGYAAPEMASPAVMPGYTGGPAVYSYGAFFGSPFGTMKLASITEAVAPGSAGGWSALQGDVIGPVLADWGGDGALISSNVTLDADGNPIQGTPNYPGEIGWRFAYAAPSIREVLYFLITPGETRVVRMRWTPVAIDPRAVQVDTKAAIETVKAAVRDAKFKPREAFEGDGFFYPRDDVAVAIGGGAGGAGGSSGGVAKAEPAMAVAPPRLAVDMPAPSPDSKPQVYYDWQTREEFILELTPGGRWTANLQVIGKYTLWELSYAAYYSGKDVTPMPLPLPEPVPMSRTGGSTGAVSNGVSPGSTDAVSSVVSPDSSDTKPADAHTTYVPQPYSYTNDYIYALVDASTGAIFRLRRPSKITVTPVPMNGK</sequence>
<dbReference type="PROSITE" id="PS51257">
    <property type="entry name" value="PROKAR_LIPOPROTEIN"/>
    <property type="match status" value="1"/>
</dbReference>
<accession>A0A938BM96</accession>
<feature type="compositionally biased region" description="Low complexity" evidence="1">
    <location>
        <begin position="420"/>
        <end position="432"/>
    </location>
</feature>
<dbReference type="Proteomes" id="UP000703893">
    <property type="component" value="Unassembled WGS sequence"/>
</dbReference>
<feature type="compositionally biased region" description="Polar residues" evidence="1">
    <location>
        <begin position="84"/>
        <end position="93"/>
    </location>
</feature>
<dbReference type="AlphaFoldDB" id="A0A938BM96"/>
<comment type="caution">
    <text evidence="2">The sequence shown here is derived from an EMBL/GenBank/DDBJ whole genome shotgun (WGS) entry which is preliminary data.</text>
</comment>
<feature type="compositionally biased region" description="Polar residues" evidence="1">
    <location>
        <begin position="410"/>
        <end position="419"/>
    </location>
</feature>
<proteinExistence type="predicted"/>
<feature type="region of interest" description="Disordered" evidence="1">
    <location>
        <begin position="404"/>
        <end position="444"/>
    </location>
</feature>
<evidence type="ECO:0008006" key="4">
    <source>
        <dbReference type="Google" id="ProtNLM"/>
    </source>
</evidence>
<evidence type="ECO:0000313" key="3">
    <source>
        <dbReference type="Proteomes" id="UP000703893"/>
    </source>
</evidence>
<gene>
    <name evidence="2" type="ORF">FJZ00_01125</name>
</gene>
<evidence type="ECO:0000313" key="2">
    <source>
        <dbReference type="EMBL" id="MBM3273725.1"/>
    </source>
</evidence>
<dbReference type="EMBL" id="VGJX01000035">
    <property type="protein sequence ID" value="MBM3273725.1"/>
    <property type="molecule type" value="Genomic_DNA"/>
</dbReference>
<name>A0A938BM96_9BACT</name>
<feature type="region of interest" description="Disordered" evidence="1">
    <location>
        <begin position="78"/>
        <end position="111"/>
    </location>
</feature>
<reference evidence="2 3" key="1">
    <citation type="submission" date="2019-03" db="EMBL/GenBank/DDBJ databases">
        <title>Lake Tanganyika Metagenome-Assembled Genomes (MAGs).</title>
        <authorList>
            <person name="Tran P."/>
        </authorList>
    </citation>
    <scope>NUCLEOTIDE SEQUENCE [LARGE SCALE GENOMIC DNA]</scope>
    <source>
        <strain evidence="2">K_DeepCast_65m_m2_236</strain>
    </source>
</reference>
<feature type="compositionally biased region" description="Low complexity" evidence="1">
    <location>
        <begin position="94"/>
        <end position="111"/>
    </location>
</feature>
<evidence type="ECO:0000256" key="1">
    <source>
        <dbReference type="SAM" id="MobiDB-lite"/>
    </source>
</evidence>